<dbReference type="SMART" id="SM00380">
    <property type="entry name" value="AP2"/>
    <property type="match status" value="1"/>
</dbReference>
<name>A0A4U6UZP2_SETVI</name>
<dbReference type="Gene3D" id="3.30.730.10">
    <property type="entry name" value="AP2/ERF domain"/>
    <property type="match status" value="1"/>
</dbReference>
<dbReference type="InterPro" id="IPR016177">
    <property type="entry name" value="DNA-bd_dom_sf"/>
</dbReference>
<dbReference type="InterPro" id="IPR001471">
    <property type="entry name" value="AP2/ERF_dom"/>
</dbReference>
<evidence type="ECO:0000256" key="1">
    <source>
        <dbReference type="ARBA" id="ARBA00004123"/>
    </source>
</evidence>
<organism evidence="8 9">
    <name type="scientific">Setaria viridis</name>
    <name type="common">Green bristlegrass</name>
    <name type="synonym">Setaria italica subsp. viridis</name>
    <dbReference type="NCBI Taxonomy" id="4556"/>
    <lineage>
        <taxon>Eukaryota</taxon>
        <taxon>Viridiplantae</taxon>
        <taxon>Streptophyta</taxon>
        <taxon>Embryophyta</taxon>
        <taxon>Tracheophyta</taxon>
        <taxon>Spermatophyta</taxon>
        <taxon>Magnoliopsida</taxon>
        <taxon>Liliopsida</taxon>
        <taxon>Poales</taxon>
        <taxon>Poaceae</taxon>
        <taxon>PACMAD clade</taxon>
        <taxon>Panicoideae</taxon>
        <taxon>Panicodae</taxon>
        <taxon>Paniceae</taxon>
        <taxon>Cenchrinae</taxon>
        <taxon>Setaria</taxon>
    </lineage>
</organism>
<dbReference type="GO" id="GO:0005634">
    <property type="term" value="C:nucleus"/>
    <property type="evidence" value="ECO:0007669"/>
    <property type="project" value="UniProtKB-SubCell"/>
</dbReference>
<feature type="domain" description="AP2/ERF" evidence="7">
    <location>
        <begin position="188"/>
        <end position="244"/>
    </location>
</feature>
<dbReference type="PANTHER" id="PTHR31677">
    <property type="entry name" value="AP2 DOMAIN CLASS TRANSCRIPTION FACTOR"/>
    <property type="match status" value="1"/>
</dbReference>
<dbReference type="AlphaFoldDB" id="A0A4U6UZP2"/>
<evidence type="ECO:0000256" key="4">
    <source>
        <dbReference type="ARBA" id="ARBA00023163"/>
    </source>
</evidence>
<evidence type="ECO:0000256" key="3">
    <source>
        <dbReference type="ARBA" id="ARBA00023125"/>
    </source>
</evidence>
<evidence type="ECO:0000313" key="9">
    <source>
        <dbReference type="Proteomes" id="UP000298652"/>
    </source>
</evidence>
<dbReference type="InterPro" id="IPR036955">
    <property type="entry name" value="AP2/ERF_dom_sf"/>
</dbReference>
<dbReference type="Proteomes" id="UP000298652">
    <property type="component" value="Chromosome 4"/>
</dbReference>
<comment type="subcellular location">
    <subcellularLocation>
        <location evidence="1">Nucleus</location>
    </subcellularLocation>
</comment>
<keyword evidence="4" id="KW-0804">Transcription</keyword>
<sequence length="402" mass="43899">MVQEPHDRWRYHALEGERWRCGALPGGAANERHLTPRRRLLLAHGLRSTPHPREIRRGNLPHRRPRRELGEDGPGPAPKHAPRGSGSVVAYLLPRFRTSRYLRSGSTAASRAGHPSALATAVACLARSTTLPGMLDRNASKLSIYSTYRSTPACARRISGSGVELARQAAARDDVRAAREAAELPTMRYHGVQKCGRRYAATLLNPFVKKVIWLGSYGTPVEAAYAYDAAARSVLRHWARPNFPELSPAAREVAALDLTRMRRAPEPAHQQQRALRRQALLIRCWAPAPAGAAPPAFPFQREVTPQVLRVHYRPGSAATGGELYATPFVPGVHDLNEPMPNAPASIALSSTKPGLAAVAPNRRELPNPSAMAMEPDQSVVGDNFTYVDGASLPAVPTFGWVW</sequence>
<reference evidence="8" key="1">
    <citation type="submission" date="2019-03" db="EMBL/GenBank/DDBJ databases">
        <title>WGS assembly of Setaria viridis.</title>
        <authorList>
            <person name="Huang P."/>
            <person name="Jenkins J."/>
            <person name="Grimwood J."/>
            <person name="Barry K."/>
            <person name="Healey A."/>
            <person name="Mamidi S."/>
            <person name="Sreedasyam A."/>
            <person name="Shu S."/>
            <person name="Feldman M."/>
            <person name="Wu J."/>
            <person name="Yu Y."/>
            <person name="Chen C."/>
            <person name="Johnson J."/>
            <person name="Rokhsar D."/>
            <person name="Baxter I."/>
            <person name="Schmutz J."/>
            <person name="Brutnell T."/>
            <person name="Kellogg E."/>
        </authorList>
    </citation>
    <scope>NUCLEOTIDE SEQUENCE [LARGE SCALE GENOMIC DNA]</scope>
</reference>
<dbReference type="EMBL" id="CM016555">
    <property type="protein sequence ID" value="TKW22231.1"/>
    <property type="molecule type" value="Genomic_DNA"/>
</dbReference>
<evidence type="ECO:0000256" key="6">
    <source>
        <dbReference type="SAM" id="MobiDB-lite"/>
    </source>
</evidence>
<feature type="region of interest" description="Disordered" evidence="6">
    <location>
        <begin position="44"/>
        <end position="88"/>
    </location>
</feature>
<protein>
    <recommendedName>
        <fullName evidence="7">AP2/ERF domain-containing protein</fullName>
    </recommendedName>
</protein>
<proteinExistence type="predicted"/>
<dbReference type="PANTHER" id="PTHR31677:SF155">
    <property type="entry name" value="AP2_EREBP TRANSCRIPTION FACTOR SUPERFAMILY PROTEIN-RELATED"/>
    <property type="match status" value="1"/>
</dbReference>
<dbReference type="Gramene" id="TKW22231">
    <property type="protein sequence ID" value="TKW22231"/>
    <property type="gene ID" value="SEVIR_4G216000v2"/>
</dbReference>
<evidence type="ECO:0000256" key="2">
    <source>
        <dbReference type="ARBA" id="ARBA00023015"/>
    </source>
</evidence>
<evidence type="ECO:0000256" key="5">
    <source>
        <dbReference type="ARBA" id="ARBA00023242"/>
    </source>
</evidence>
<dbReference type="SUPFAM" id="SSF54171">
    <property type="entry name" value="DNA-binding domain"/>
    <property type="match status" value="1"/>
</dbReference>
<accession>A0A4U6UZP2</accession>
<keyword evidence="5" id="KW-0539">Nucleus</keyword>
<keyword evidence="3" id="KW-0238">DNA-binding</keyword>
<gene>
    <name evidence="8" type="ORF">SEVIR_4G216000v2</name>
</gene>
<dbReference type="PROSITE" id="PS51032">
    <property type="entry name" value="AP2_ERF"/>
    <property type="match status" value="1"/>
</dbReference>
<dbReference type="GO" id="GO:0003700">
    <property type="term" value="F:DNA-binding transcription factor activity"/>
    <property type="evidence" value="ECO:0007669"/>
    <property type="project" value="InterPro"/>
</dbReference>
<evidence type="ECO:0000259" key="7">
    <source>
        <dbReference type="PROSITE" id="PS51032"/>
    </source>
</evidence>
<dbReference type="GO" id="GO:0003677">
    <property type="term" value="F:DNA binding"/>
    <property type="evidence" value="ECO:0007669"/>
    <property type="project" value="UniProtKB-KW"/>
</dbReference>
<evidence type="ECO:0000313" key="8">
    <source>
        <dbReference type="EMBL" id="TKW22231.1"/>
    </source>
</evidence>
<keyword evidence="2" id="KW-0805">Transcription regulation</keyword>
<keyword evidence="9" id="KW-1185">Reference proteome</keyword>